<evidence type="ECO:0000259" key="4">
    <source>
        <dbReference type="Pfam" id="PF17763"/>
    </source>
</evidence>
<accession>A0ABQ9Y4R7</accession>
<keyword evidence="2" id="KW-0732">Signal</keyword>
<dbReference type="Gene3D" id="3.40.50.1170">
    <property type="entry name" value="L-asparaginase, N-terminal domain"/>
    <property type="match status" value="1"/>
</dbReference>
<name>A0ABQ9Y4R7_9EUKA</name>
<dbReference type="Gene3D" id="3.40.50.40">
    <property type="match status" value="1"/>
</dbReference>
<dbReference type="Pfam" id="PF17763">
    <property type="entry name" value="Asparaginase_C"/>
    <property type="match status" value="1"/>
</dbReference>
<dbReference type="GO" id="GO:0004067">
    <property type="term" value="F:asparaginase activity"/>
    <property type="evidence" value="ECO:0007669"/>
    <property type="project" value="UniProtKB-EC"/>
</dbReference>
<evidence type="ECO:0000256" key="1">
    <source>
        <dbReference type="ARBA" id="ARBA00012920"/>
    </source>
</evidence>
<dbReference type="PROSITE" id="PS51732">
    <property type="entry name" value="ASN_GLN_ASE_3"/>
    <property type="match status" value="1"/>
</dbReference>
<dbReference type="PRINTS" id="PR00139">
    <property type="entry name" value="ASNGLNASE"/>
</dbReference>
<evidence type="ECO:0000256" key="2">
    <source>
        <dbReference type="SAM" id="SignalP"/>
    </source>
</evidence>
<dbReference type="SUPFAM" id="SSF53774">
    <property type="entry name" value="Glutaminase/Asparaginase"/>
    <property type="match status" value="1"/>
</dbReference>
<dbReference type="InterPro" id="IPR036152">
    <property type="entry name" value="Asp/glu_Ase-like_sf"/>
</dbReference>
<dbReference type="InterPro" id="IPR027473">
    <property type="entry name" value="L-asparaginase_C"/>
</dbReference>
<organism evidence="5 6">
    <name type="scientific">Blattamonas nauphoetae</name>
    <dbReference type="NCBI Taxonomy" id="2049346"/>
    <lineage>
        <taxon>Eukaryota</taxon>
        <taxon>Metamonada</taxon>
        <taxon>Preaxostyla</taxon>
        <taxon>Oxymonadida</taxon>
        <taxon>Blattamonas</taxon>
    </lineage>
</organism>
<reference evidence="5 6" key="1">
    <citation type="journal article" date="2022" name="bioRxiv">
        <title>Genomics of Preaxostyla Flagellates Illuminates Evolutionary Transitions and the Path Towards Mitochondrial Loss.</title>
        <authorList>
            <person name="Novak L.V.F."/>
            <person name="Treitli S.C."/>
            <person name="Pyrih J."/>
            <person name="Halakuc P."/>
            <person name="Pipaliya S.V."/>
            <person name="Vacek V."/>
            <person name="Brzon O."/>
            <person name="Soukal P."/>
            <person name="Eme L."/>
            <person name="Dacks J.B."/>
            <person name="Karnkowska A."/>
            <person name="Elias M."/>
            <person name="Hampl V."/>
        </authorList>
    </citation>
    <scope>NUCLEOTIDE SEQUENCE [LARGE SCALE GENOMIC DNA]</scope>
    <source>
        <strain evidence="5">NAU3</strain>
        <tissue evidence="5">Gut</tissue>
    </source>
</reference>
<dbReference type="InterPro" id="IPR040919">
    <property type="entry name" value="Asparaginase_C"/>
</dbReference>
<dbReference type="EC" id="3.5.1.1" evidence="1"/>
<gene>
    <name evidence="5" type="ORF">BLNAU_6235</name>
</gene>
<comment type="caution">
    <text evidence="5">The sequence shown here is derived from an EMBL/GenBank/DDBJ whole genome shotgun (WGS) entry which is preliminary data.</text>
</comment>
<evidence type="ECO:0000313" key="6">
    <source>
        <dbReference type="Proteomes" id="UP001281761"/>
    </source>
</evidence>
<sequence>MFFSLLICIKFLFCEDATAIPLLIVMGLGDETKECVNFIKTYRAFNDSETKHSLYELSNKTSASFGAKEWNDLANLIVQKYSNHSSFVVLHGQSQMEYTASYLSFFFQNITKPIVFTTYQYLPSSMYSDFVSNVLGSLRLCSEHATSLNEVVLYIDNNIIRANRAIHLSSRTMDSFVSTNYPVLGTVAGDVALNTNVTLPRPSDETSFNTSTKTSKATDCVVMIWFYPGMQALLFNSLLKNAKGAVVMGFGMGNGPSKDEAVLKAMKEANDKGTIIVDVTQCYNGYVDLGEYQTGNAMRDCGIIPLADITPAAAFTKLTYLLSVMDDQTEIKRIMEHEILCGEFTPIVRTQSSNGKDEL</sequence>
<dbReference type="PANTHER" id="PTHR11707">
    <property type="entry name" value="L-ASPARAGINASE"/>
    <property type="match status" value="1"/>
</dbReference>
<feature type="signal peptide" evidence="2">
    <location>
        <begin position="1"/>
        <end position="19"/>
    </location>
</feature>
<keyword evidence="6" id="KW-1185">Reference proteome</keyword>
<feature type="chain" id="PRO_5046065383" description="asparaginase" evidence="2">
    <location>
        <begin position="20"/>
        <end position="359"/>
    </location>
</feature>
<feature type="domain" description="L-asparaginase N-terminal" evidence="3">
    <location>
        <begin position="55"/>
        <end position="196"/>
    </location>
</feature>
<dbReference type="Proteomes" id="UP001281761">
    <property type="component" value="Unassembled WGS sequence"/>
</dbReference>
<dbReference type="PIRSF" id="PIRSF001220">
    <property type="entry name" value="L-ASNase_gatD"/>
    <property type="match status" value="1"/>
</dbReference>
<evidence type="ECO:0000313" key="5">
    <source>
        <dbReference type="EMBL" id="KAK2958732.1"/>
    </source>
</evidence>
<dbReference type="InterPro" id="IPR006034">
    <property type="entry name" value="Asparaginase/glutaminase-like"/>
</dbReference>
<dbReference type="Pfam" id="PF00710">
    <property type="entry name" value="Asparaginase"/>
    <property type="match status" value="1"/>
</dbReference>
<dbReference type="SMART" id="SM00870">
    <property type="entry name" value="Asparaginase"/>
    <property type="match status" value="1"/>
</dbReference>
<proteinExistence type="predicted"/>
<dbReference type="InterPro" id="IPR037152">
    <property type="entry name" value="L-asparaginase_N_sf"/>
</dbReference>
<evidence type="ECO:0000259" key="3">
    <source>
        <dbReference type="Pfam" id="PF00710"/>
    </source>
</evidence>
<protein>
    <recommendedName>
        <fullName evidence="1">asparaginase</fullName>
        <ecNumber evidence="1">3.5.1.1</ecNumber>
    </recommendedName>
</protein>
<dbReference type="PIRSF" id="PIRSF500176">
    <property type="entry name" value="L_ASNase"/>
    <property type="match status" value="1"/>
</dbReference>
<feature type="domain" description="Asparaginase/glutaminase C-terminal" evidence="4">
    <location>
        <begin position="221"/>
        <end position="335"/>
    </location>
</feature>
<dbReference type="PANTHER" id="PTHR11707:SF28">
    <property type="entry name" value="60 KDA LYSOPHOSPHOLIPASE"/>
    <property type="match status" value="1"/>
</dbReference>
<dbReference type="InterPro" id="IPR027474">
    <property type="entry name" value="L-asparaginase_N"/>
</dbReference>
<keyword evidence="5" id="KW-0378">Hydrolase</keyword>
<dbReference type="EMBL" id="JARBJD010000035">
    <property type="protein sequence ID" value="KAK2958732.1"/>
    <property type="molecule type" value="Genomic_DNA"/>
</dbReference>